<dbReference type="PANTHER" id="PTHR33269">
    <property type="entry name" value="NADH-UBIQUINONE OXIDOREDUCTASE CHAIN 6"/>
    <property type="match status" value="1"/>
</dbReference>
<comment type="similarity">
    <text evidence="1 2">Belongs to the complex I subunit 6 family.</text>
</comment>
<feature type="transmembrane region" description="Helical" evidence="2">
    <location>
        <begin position="150"/>
        <end position="172"/>
    </location>
</feature>
<dbReference type="Gene3D" id="1.20.120.1200">
    <property type="entry name" value="NADH-ubiquinone/plastoquinone oxidoreductase chain 6, subunit NuoJ"/>
    <property type="match status" value="1"/>
</dbReference>
<keyword evidence="4" id="KW-1185">Reference proteome</keyword>
<dbReference type="RefSeq" id="WP_160844579.1">
    <property type="nucleotide sequence ID" value="NZ_WVHT01000004.1"/>
</dbReference>
<dbReference type="InterPro" id="IPR001457">
    <property type="entry name" value="NADH_UbQ/plastoQ_OxRdtase_su6"/>
</dbReference>
<protein>
    <recommendedName>
        <fullName evidence="2">NADH-quinone oxidoreductase subunit J</fullName>
        <ecNumber evidence="2">7.1.1.-</ecNumber>
    </recommendedName>
</protein>
<comment type="caution">
    <text evidence="3">The sequence shown here is derived from an EMBL/GenBank/DDBJ whole genome shotgun (WGS) entry which is preliminary data.</text>
</comment>
<gene>
    <name evidence="3" type="ORF">GS399_10545</name>
</gene>
<keyword evidence="2" id="KW-0812">Transmembrane</keyword>
<organism evidence="3 4">
    <name type="scientific">Hufsiella arboris</name>
    <dbReference type="NCBI Taxonomy" id="2695275"/>
    <lineage>
        <taxon>Bacteria</taxon>
        <taxon>Pseudomonadati</taxon>
        <taxon>Bacteroidota</taxon>
        <taxon>Sphingobacteriia</taxon>
        <taxon>Sphingobacteriales</taxon>
        <taxon>Sphingobacteriaceae</taxon>
        <taxon>Hufsiella</taxon>
    </lineage>
</organism>
<feature type="transmembrane region" description="Helical" evidence="2">
    <location>
        <begin position="97"/>
        <end position="116"/>
    </location>
</feature>
<evidence type="ECO:0000256" key="1">
    <source>
        <dbReference type="ARBA" id="ARBA00005698"/>
    </source>
</evidence>
<feature type="transmembrane region" description="Helical" evidence="2">
    <location>
        <begin position="56"/>
        <end position="76"/>
    </location>
</feature>
<dbReference type="AlphaFoldDB" id="A0A7K1YBD6"/>
<comment type="catalytic activity">
    <reaction evidence="2">
        <text>a quinone + NADH + 5 H(+)(in) = a quinol + NAD(+) + 4 H(+)(out)</text>
        <dbReference type="Rhea" id="RHEA:57888"/>
        <dbReference type="ChEBI" id="CHEBI:15378"/>
        <dbReference type="ChEBI" id="CHEBI:24646"/>
        <dbReference type="ChEBI" id="CHEBI:57540"/>
        <dbReference type="ChEBI" id="CHEBI:57945"/>
        <dbReference type="ChEBI" id="CHEBI:132124"/>
    </reaction>
</comment>
<dbReference type="Pfam" id="PF00499">
    <property type="entry name" value="Oxidored_q3"/>
    <property type="match status" value="1"/>
</dbReference>
<keyword evidence="2" id="KW-1003">Cell membrane</keyword>
<name>A0A7K1YBD6_9SPHI</name>
<proteinExistence type="inferred from homology"/>
<dbReference type="InterPro" id="IPR042106">
    <property type="entry name" value="Nuo/plastoQ_OxRdtase_6_NuoJ"/>
</dbReference>
<keyword evidence="2" id="KW-1133">Transmembrane helix</keyword>
<sequence>MTPEQIIFYVFAALVIISALLAVVVKSLVRSIFLFFVTLFAVAGLFVLSLGDFVAVTQIIVYVGGVLVLMLFAFMLSSKELLNTLELVKTRYSAVQNIPAIVLSLALFFILVFALVKSNVNQLDWINGGNHLSVSDNTVQIIGINLMTNYLFPFEVASVFLMMALIGAAHLARKDKAE</sequence>
<dbReference type="PANTHER" id="PTHR33269:SF17">
    <property type="entry name" value="NADH-UBIQUINONE OXIDOREDUCTASE CHAIN 6"/>
    <property type="match status" value="1"/>
</dbReference>
<reference evidence="3 4" key="1">
    <citation type="submission" date="2019-11" db="EMBL/GenBank/DDBJ databases">
        <title>Pedobacter sp. HMF7647 Genome sequencing and assembly.</title>
        <authorList>
            <person name="Kang H."/>
            <person name="Kim H."/>
            <person name="Joh K."/>
        </authorList>
    </citation>
    <scope>NUCLEOTIDE SEQUENCE [LARGE SCALE GENOMIC DNA]</scope>
    <source>
        <strain evidence="3 4">HMF7647</strain>
    </source>
</reference>
<dbReference type="GO" id="GO:0005886">
    <property type="term" value="C:plasma membrane"/>
    <property type="evidence" value="ECO:0007669"/>
    <property type="project" value="UniProtKB-SubCell"/>
</dbReference>
<dbReference type="EC" id="7.1.1.-" evidence="2"/>
<evidence type="ECO:0000256" key="2">
    <source>
        <dbReference type="RuleBase" id="RU004429"/>
    </source>
</evidence>
<keyword evidence="2" id="KW-0874">Quinone</keyword>
<evidence type="ECO:0000313" key="3">
    <source>
        <dbReference type="EMBL" id="MXV51409.1"/>
    </source>
</evidence>
<feature type="transmembrane region" description="Helical" evidence="2">
    <location>
        <begin position="32"/>
        <end position="50"/>
    </location>
</feature>
<evidence type="ECO:0000313" key="4">
    <source>
        <dbReference type="Proteomes" id="UP000466586"/>
    </source>
</evidence>
<dbReference type="GO" id="GO:0008137">
    <property type="term" value="F:NADH dehydrogenase (ubiquinone) activity"/>
    <property type="evidence" value="ECO:0007669"/>
    <property type="project" value="UniProtKB-UniRule"/>
</dbReference>
<dbReference type="Proteomes" id="UP000466586">
    <property type="component" value="Unassembled WGS sequence"/>
</dbReference>
<dbReference type="EMBL" id="WVHT01000004">
    <property type="protein sequence ID" value="MXV51409.1"/>
    <property type="molecule type" value="Genomic_DNA"/>
</dbReference>
<comment type="function">
    <text evidence="2">NDH-1 shuttles electrons from NADH, via FMN and iron-sulfur (Fe-S) centers, to quinones in the respiratory chain. Couples the redox reaction to proton translocation (for every two electrons transferred, four hydrogen ions are translocated across the cytoplasmic membrane), and thus conserves the redox energy in a proton gradient.</text>
</comment>
<comment type="subcellular location">
    <subcellularLocation>
        <location evidence="2">Cell membrane</location>
        <topology evidence="2">Multi-pass membrane protein</topology>
    </subcellularLocation>
</comment>
<feature type="transmembrane region" description="Helical" evidence="2">
    <location>
        <begin position="6"/>
        <end position="25"/>
    </location>
</feature>
<accession>A0A7K1YBD6</accession>
<keyword evidence="2" id="KW-0472">Membrane</keyword>
<keyword evidence="2" id="KW-0520">NAD</keyword>
<dbReference type="GO" id="GO:0048038">
    <property type="term" value="F:quinone binding"/>
    <property type="evidence" value="ECO:0007669"/>
    <property type="project" value="UniProtKB-UniRule"/>
</dbReference>